<dbReference type="Proteomes" id="UP000657918">
    <property type="component" value="Unassembled WGS sequence"/>
</dbReference>
<comment type="caution">
    <text evidence="1">The sequence shown here is derived from an EMBL/GenBank/DDBJ whole genome shotgun (WGS) entry which is preliminary data.</text>
</comment>
<keyword evidence="2" id="KW-1185">Reference proteome</keyword>
<name>A0A835K0R2_9ROSI</name>
<dbReference type="AlphaFoldDB" id="A0A835K0R2"/>
<evidence type="ECO:0000313" key="1">
    <source>
        <dbReference type="EMBL" id="KAF9681842.1"/>
    </source>
</evidence>
<proteinExistence type="predicted"/>
<organism evidence="1 2">
    <name type="scientific">Salix dunnii</name>
    <dbReference type="NCBI Taxonomy" id="1413687"/>
    <lineage>
        <taxon>Eukaryota</taxon>
        <taxon>Viridiplantae</taxon>
        <taxon>Streptophyta</taxon>
        <taxon>Embryophyta</taxon>
        <taxon>Tracheophyta</taxon>
        <taxon>Spermatophyta</taxon>
        <taxon>Magnoliopsida</taxon>
        <taxon>eudicotyledons</taxon>
        <taxon>Gunneridae</taxon>
        <taxon>Pentapetalae</taxon>
        <taxon>rosids</taxon>
        <taxon>fabids</taxon>
        <taxon>Malpighiales</taxon>
        <taxon>Salicaceae</taxon>
        <taxon>Saliceae</taxon>
        <taxon>Salix</taxon>
    </lineage>
</organism>
<dbReference type="EMBL" id="JADGMS010000005">
    <property type="protein sequence ID" value="KAF9681842.1"/>
    <property type="molecule type" value="Genomic_DNA"/>
</dbReference>
<reference evidence="1 2" key="1">
    <citation type="submission" date="2020-10" db="EMBL/GenBank/DDBJ databases">
        <title>Plant Genome Project.</title>
        <authorList>
            <person name="Zhang R.-G."/>
        </authorList>
    </citation>
    <scope>NUCLEOTIDE SEQUENCE [LARGE SCALE GENOMIC DNA]</scope>
    <source>
        <strain evidence="1">FAFU-HL-1</strain>
        <tissue evidence="1">Leaf</tissue>
    </source>
</reference>
<sequence>MYRKIHGTFTSSNALLFSAQETRNALSKSKITTDLLSHGSCLASILQDFERKVKTRLVGVAVVELIDGGGVKLGLWR</sequence>
<gene>
    <name evidence="1" type="ORF">SADUNF_Sadunf05G0044600</name>
</gene>
<accession>A0A835K0R2</accession>
<evidence type="ECO:0000313" key="2">
    <source>
        <dbReference type="Proteomes" id="UP000657918"/>
    </source>
</evidence>
<protein>
    <submittedName>
        <fullName evidence="1">Uncharacterized protein</fullName>
    </submittedName>
</protein>